<keyword evidence="2" id="KW-0963">Cytoplasm</keyword>
<dbReference type="Gene3D" id="3.40.50.1820">
    <property type="entry name" value="alpha/beta hydrolase"/>
    <property type="match status" value="1"/>
</dbReference>
<comment type="subcellular location">
    <subcellularLocation>
        <location evidence="1">Cytoplasm</location>
    </subcellularLocation>
</comment>
<dbReference type="GO" id="GO:0042619">
    <property type="term" value="P:poly-hydroxybutyrate biosynthetic process"/>
    <property type="evidence" value="ECO:0007669"/>
    <property type="project" value="InterPro"/>
</dbReference>
<evidence type="ECO:0000256" key="3">
    <source>
        <dbReference type="ARBA" id="ARBA00022679"/>
    </source>
</evidence>
<evidence type="ECO:0000313" key="6">
    <source>
        <dbReference type="EMBL" id="CAG4882331.1"/>
    </source>
</evidence>
<accession>A0A916J1Y2</accession>
<dbReference type="InterPro" id="IPR029058">
    <property type="entry name" value="AB_hydrolase_fold"/>
</dbReference>
<sequence>MSAVPDPFGVMQQLLQAGQMFASSASLGKDSSSSPETGAALSEQTSLIGREWLARHAELWNAMIKEPTTLKPLSEVPGYVAGDRRFTGSAWSESTIYDYWRRAYLLNSHYLKELSADTPVMDGRARERFDFLLRQYVDALSPANFAATNPEFVKKAIATKGESIQRAVGNLIRDIEQGSITTTDKTAFVVGKNLATTAGKVVFENELFQLLQYAPLTDKVAERPLLMVPPCINKYYILDLQEHNSFVRHAVEQGNTVFMISWCNPGAAQGKLTWDDYIEKGVLKAIELAHDIGKSDKINVLGFCVGGTMLCTALAVAAARGETPAHSLTLLASLLDFSVPGDLGCFIDENMIAAWEQQIGTGGIFPGRAMAGVFSSLRANDMIWQYVVGSYLKGEEPAAFDLLYWNADPTNLPGPFLVWYLRNMYLENNLRIPNKLHVCGVDVDLEQIDIPTFVLATREDHIVPWQSAFRSTQLLKGEVTFTLGASGHIAGVINSARVNKRSYWQGNSDATDSEQWLAGASEIKGSWWNSWSEWLQARSGKSIPARKRLGNVRHKPLANAPGNYVLGKCE</sequence>
<feature type="domain" description="Poly-beta-hydroxybutyrate polymerase N-terminal" evidence="5">
    <location>
        <begin position="83"/>
        <end position="249"/>
    </location>
</feature>
<keyword evidence="3 6" id="KW-0808">Transferase</keyword>
<reference evidence="6" key="1">
    <citation type="submission" date="2021-04" db="EMBL/GenBank/DDBJ databases">
        <authorList>
            <person name="Hornung B."/>
        </authorList>
    </citation>
    <scope>NUCLEOTIDE SEQUENCE</scope>
    <source>
        <strain evidence="6">G5G6</strain>
    </source>
</reference>
<evidence type="ECO:0000313" key="7">
    <source>
        <dbReference type="Proteomes" id="UP000742786"/>
    </source>
</evidence>
<dbReference type="PANTHER" id="PTHR36837">
    <property type="entry name" value="POLY(3-HYDROXYALKANOATE) POLYMERASE SUBUNIT PHAC"/>
    <property type="match status" value="1"/>
</dbReference>
<evidence type="ECO:0000256" key="2">
    <source>
        <dbReference type="ARBA" id="ARBA00022490"/>
    </source>
</evidence>
<dbReference type="Proteomes" id="UP000742786">
    <property type="component" value="Unassembled WGS sequence"/>
</dbReference>
<keyword evidence="7" id="KW-1185">Reference proteome</keyword>
<dbReference type="RefSeq" id="WP_220634415.1">
    <property type="nucleotide sequence ID" value="NZ_CAJQUM010000001.1"/>
</dbReference>
<dbReference type="GO" id="GO:0016746">
    <property type="term" value="F:acyltransferase activity"/>
    <property type="evidence" value="ECO:0007669"/>
    <property type="project" value="UniProtKB-KW"/>
</dbReference>
<dbReference type="InterPro" id="IPR051321">
    <property type="entry name" value="PHA/PHB_synthase"/>
</dbReference>
<dbReference type="AlphaFoldDB" id="A0A916J1Y2"/>
<protein>
    <submittedName>
        <fullName evidence="6">Poly(3-hydroxyalkanoate) polymerase subunit PhaC</fullName>
        <ecNumber evidence="6">2.3.1.-</ecNumber>
    </submittedName>
</protein>
<dbReference type="InterPro" id="IPR010941">
    <property type="entry name" value="PhaC_N"/>
</dbReference>
<name>A0A916J1Y2_9PROT</name>
<gene>
    <name evidence="6" type="primary">phaC</name>
    <name evidence="6" type="ORF">GTOL_10213</name>
</gene>
<organism evidence="6 7">
    <name type="scientific">Georgfuchsia toluolica</name>
    <dbReference type="NCBI Taxonomy" id="424218"/>
    <lineage>
        <taxon>Bacteria</taxon>
        <taxon>Pseudomonadati</taxon>
        <taxon>Pseudomonadota</taxon>
        <taxon>Betaproteobacteria</taxon>
        <taxon>Nitrosomonadales</taxon>
        <taxon>Sterolibacteriaceae</taxon>
        <taxon>Georgfuchsia</taxon>
    </lineage>
</organism>
<dbReference type="EC" id="2.3.1.-" evidence="6"/>
<keyword evidence="4 6" id="KW-0012">Acyltransferase</keyword>
<dbReference type="SUPFAM" id="SSF53474">
    <property type="entry name" value="alpha/beta-Hydrolases"/>
    <property type="match status" value="1"/>
</dbReference>
<dbReference type="EMBL" id="CAJQUM010000001">
    <property type="protein sequence ID" value="CAG4882331.1"/>
    <property type="molecule type" value="Genomic_DNA"/>
</dbReference>
<dbReference type="Pfam" id="PF07167">
    <property type="entry name" value="PhaC_N"/>
    <property type="match status" value="1"/>
</dbReference>
<dbReference type="NCBIfam" id="TIGR01838">
    <property type="entry name" value="PHA_synth_I"/>
    <property type="match status" value="1"/>
</dbReference>
<evidence type="ECO:0000256" key="1">
    <source>
        <dbReference type="ARBA" id="ARBA00004496"/>
    </source>
</evidence>
<dbReference type="InterPro" id="IPR010963">
    <property type="entry name" value="PHA_synth_I"/>
</dbReference>
<dbReference type="PANTHER" id="PTHR36837:SF5">
    <property type="entry name" value="POLY-3-HYDROXYBUTYRATE SYNTHASE"/>
    <property type="match status" value="1"/>
</dbReference>
<dbReference type="GO" id="GO:0005737">
    <property type="term" value="C:cytoplasm"/>
    <property type="evidence" value="ECO:0007669"/>
    <property type="project" value="UniProtKB-SubCell"/>
</dbReference>
<comment type="caution">
    <text evidence="6">The sequence shown here is derived from an EMBL/GenBank/DDBJ whole genome shotgun (WGS) entry which is preliminary data.</text>
</comment>
<evidence type="ECO:0000259" key="5">
    <source>
        <dbReference type="Pfam" id="PF07167"/>
    </source>
</evidence>
<evidence type="ECO:0000256" key="4">
    <source>
        <dbReference type="ARBA" id="ARBA00023315"/>
    </source>
</evidence>
<proteinExistence type="predicted"/>